<dbReference type="InterPro" id="IPR008841">
    <property type="entry name" value="Siphovirus-type_tail_N"/>
</dbReference>
<name>A0A401IT00_9LACO</name>
<accession>A0A401IT00</accession>
<feature type="domain" description="Siphovirus-type tail component C-terminal" evidence="2">
    <location>
        <begin position="172"/>
        <end position="255"/>
    </location>
</feature>
<sequence>MYSKFRDLKKYTGSDDVLQIEALNWNGEYLDEKIPGFTTLNVDGRENFSRTINAPEMVGDGSLYLDSRFEAKTITVNFQLLAISGAELQDRFDRLKKWLYQPQKKFFFADETNYYYIGTVSKVENAKAGQLNIIGTIEITCSDPYKRTQPVTVTDIKIDDTTIVYPTVPNSLTFVPSVNADKVQITTSDGMKIIVNRGVSSDQKVTVDFKDLAVKYDSTSALIDLDLKSNLGDFTIKNGTTFTTSPTGTLTIEYEVKRI</sequence>
<dbReference type="Pfam" id="PF22768">
    <property type="entry name" value="SPP1_Dit"/>
    <property type="match status" value="1"/>
</dbReference>
<dbReference type="InterPro" id="IPR054738">
    <property type="entry name" value="Siphovirus-type_tail_C"/>
</dbReference>
<dbReference type="InterPro" id="IPR006520">
    <property type="entry name" value="Dit_BPSPP_N"/>
</dbReference>
<organism evidence="3 4">
    <name type="scientific">Ligilactobacillus salitolerans</name>
    <dbReference type="NCBI Taxonomy" id="1808352"/>
    <lineage>
        <taxon>Bacteria</taxon>
        <taxon>Bacillati</taxon>
        <taxon>Bacillota</taxon>
        <taxon>Bacilli</taxon>
        <taxon>Lactobacillales</taxon>
        <taxon>Lactobacillaceae</taxon>
        <taxon>Ligilactobacillus</taxon>
    </lineage>
</organism>
<evidence type="ECO:0000259" key="1">
    <source>
        <dbReference type="Pfam" id="PF05709"/>
    </source>
</evidence>
<protein>
    <recommendedName>
        <fullName evidence="5">Phage tail protein</fullName>
    </recommendedName>
</protein>
<comment type="caution">
    <text evidence="3">The sequence shown here is derived from an EMBL/GenBank/DDBJ whole genome shotgun (WGS) entry which is preliminary data.</text>
</comment>
<dbReference type="AlphaFoldDB" id="A0A401IT00"/>
<reference evidence="3 4" key="1">
    <citation type="journal article" date="2019" name="Int. J. Syst. Evol. Microbiol.">
        <title>Lactobacillus salitolerans sp. nov., a novel lactic acid bacterium isolated from spent mushroom substrates.</title>
        <authorList>
            <person name="Tohno M."/>
            <person name="Tanizawa Y."/>
            <person name="Kojima Y."/>
            <person name="Sakamoto M."/>
            <person name="Nakamura Y."/>
            <person name="Ohkuma M."/>
            <person name="Kobayashi H."/>
        </authorList>
    </citation>
    <scope>NUCLEOTIDE SEQUENCE [LARGE SCALE GENOMIC DNA]</scope>
    <source>
        <strain evidence="3 4">YK43</strain>
    </source>
</reference>
<evidence type="ECO:0000313" key="3">
    <source>
        <dbReference type="EMBL" id="GBG94651.1"/>
    </source>
</evidence>
<evidence type="ECO:0000313" key="4">
    <source>
        <dbReference type="Proteomes" id="UP000286848"/>
    </source>
</evidence>
<dbReference type="RefSeq" id="WP_124976251.1">
    <property type="nucleotide sequence ID" value="NZ_BFFP01000015.1"/>
</dbReference>
<keyword evidence="4" id="KW-1185">Reference proteome</keyword>
<evidence type="ECO:0000259" key="2">
    <source>
        <dbReference type="Pfam" id="PF22768"/>
    </source>
</evidence>
<dbReference type="Gene3D" id="2.60.120.860">
    <property type="match status" value="1"/>
</dbReference>
<dbReference type="Proteomes" id="UP000286848">
    <property type="component" value="Unassembled WGS sequence"/>
</dbReference>
<dbReference type="EMBL" id="BFFP01000015">
    <property type="protein sequence ID" value="GBG94651.1"/>
    <property type="molecule type" value="Genomic_DNA"/>
</dbReference>
<evidence type="ECO:0008006" key="5">
    <source>
        <dbReference type="Google" id="ProtNLM"/>
    </source>
</evidence>
<feature type="domain" description="Siphovirus-type tail component RIFT-related" evidence="1">
    <location>
        <begin position="41"/>
        <end position="140"/>
    </location>
</feature>
<gene>
    <name evidence="3" type="ORF">LFYK43_11100</name>
</gene>
<proteinExistence type="predicted"/>
<dbReference type="NCBIfam" id="TIGR01633">
    <property type="entry name" value="phi3626_gp14_N"/>
    <property type="match status" value="1"/>
</dbReference>
<dbReference type="OrthoDB" id="3078561at2"/>
<dbReference type="Gene3D" id="2.40.30.200">
    <property type="match status" value="1"/>
</dbReference>
<dbReference type="Pfam" id="PF05709">
    <property type="entry name" value="Sipho_tail"/>
    <property type="match status" value="1"/>
</dbReference>